<organism evidence="7 8">
    <name type="scientific">Hordeum vulgare subsp. vulgare</name>
    <name type="common">Domesticated barley</name>
    <dbReference type="NCBI Taxonomy" id="112509"/>
    <lineage>
        <taxon>Eukaryota</taxon>
        <taxon>Viridiplantae</taxon>
        <taxon>Streptophyta</taxon>
        <taxon>Embryophyta</taxon>
        <taxon>Tracheophyta</taxon>
        <taxon>Spermatophyta</taxon>
        <taxon>Magnoliopsida</taxon>
        <taxon>Liliopsida</taxon>
        <taxon>Poales</taxon>
        <taxon>Poaceae</taxon>
        <taxon>BOP clade</taxon>
        <taxon>Pooideae</taxon>
        <taxon>Triticodae</taxon>
        <taxon>Triticeae</taxon>
        <taxon>Hordeinae</taxon>
        <taxon>Hordeum</taxon>
    </lineage>
</organism>
<keyword evidence="2 4" id="KW-0863">Zinc-finger</keyword>
<sequence length="1110" mass="127237">MESWSSMANSLWAARLRKIQLQQAQHPDYSNQRALLQQNLQNVDAPASKNLLTTVQDMDFLEGINLTYTQLLMAASQEGGIGGSQHFGHKENPGGGINHENDMFMLTERYGRLEQDNNMCQTTKTKQIQKIDVGAEGFPSWIWDNNRTEEHTGSSYHSGYRPHSSDDDEMDDELDDDLTINADEAAGGFRLGEHFTDDTTPAGCSHGPSLTDDMSADGDSDNSQQAYTFGKKQNVPQCDDQQDERDGGTGHKENIEQLSQEDILMFLENDSVAAAQTCSQEVRSHHVPHVGMPFVSHEAAYAFYNEYAAICGFAIKKAGTYHASNPGGKAVTRYTFKCNRSGKVVSEDVLEERKKKRQLKNQEKTGVPPPEKVKRKRKNFIEITGCQAKMVATRKGEVWLVTSIGMEHNHTLSPPDESKYLRSHKHMTEQEKLFIRTFNSVQMPTRKIMAILSYLRGGNAPYTKKYVSNVRTTINRENGKSDMLQVLEYFRNKQKEDPNFYYAFKVADEDINKVLCIFWADGYSRKMYELYGDCLSFDTTYKTNRYNLPFAPFVGISGHGLNCLFACAIVNNETVDTFEWLFKTFLDCMHQKTPMTVITDQDVAMKSAIPTVFKGSVHRCCLFHIMKKVQERCVRTFSLNPELYPDFSDIIHNCLTEAEFEMLWPQMTHKYGVDNLKYFRYMWKYRKLFVPVYFKKCFFPFIHSTARSEGTNAIFKDNVGSTFGVVSFLREYQRILEAMQENEKEQDSLTRITKPTYWLCSELELQAANKYNRAIFYRFQKVIKFANQLHVEEVEKNSRFEVYKTRMLADKDFRIRRYVVIVDIHQEDFTCICAKFEKDGLVWSHILRVLMHLNLSVLPEKYYIHIWRPKEKKDIRKLRYGVPEELTAGDHHLRYMLLSSRLNEWASDAASSNEKYMYLVAEGVKIEAKLDEITLAEEQQKMQGKQSEPSSPPSPVINKEHPDGYGENLKDPYVIISKGRPQERYKTFLEKLHAKQQIGCGHCGQHDHVFVSCTNKHIPKSQFHKKTTVGKKTSDVTPTSHDTCMKNQTEGSKRKNEKRSSQKDATSAPSAARGLPTSRARGLPGRKTQTGGKQKSVDQQTSQEDFATAS</sequence>
<dbReference type="Proteomes" id="UP000011116">
    <property type="component" value="Chromosome 7H"/>
</dbReference>
<dbReference type="Gramene" id="HORVU.MOREX.r2.7HG0545510.1">
    <property type="protein sequence ID" value="HORVU.MOREX.r2.7HG0545510.1"/>
    <property type="gene ID" value="HORVU.MOREX.r2.7HG0545510"/>
</dbReference>
<dbReference type="EnsemblPlants" id="HORVU.MOREX.r3.7HG0657340.1">
    <property type="protein sequence ID" value="HORVU.MOREX.r3.7HG0657340.1"/>
    <property type="gene ID" value="HORVU.MOREX.r3.7HG0657340"/>
</dbReference>
<feature type="compositionally biased region" description="Polar residues" evidence="5">
    <location>
        <begin position="1035"/>
        <end position="1050"/>
    </location>
</feature>
<evidence type="ECO:0000256" key="4">
    <source>
        <dbReference type="PROSITE-ProRule" id="PRU00325"/>
    </source>
</evidence>
<dbReference type="GO" id="GO:0008270">
    <property type="term" value="F:zinc ion binding"/>
    <property type="evidence" value="ECO:0007669"/>
    <property type="project" value="UniProtKB-KW"/>
</dbReference>
<keyword evidence="3" id="KW-0862">Zinc</keyword>
<reference evidence="7" key="3">
    <citation type="submission" date="2022-01" db="UniProtKB">
        <authorList>
            <consortium name="EnsemblPlants"/>
        </authorList>
    </citation>
    <scope>IDENTIFICATION</scope>
    <source>
        <strain evidence="7">subsp. vulgare</strain>
    </source>
</reference>
<dbReference type="AlphaFoldDB" id="A0A8I7BIF2"/>
<dbReference type="Pfam" id="PF10551">
    <property type="entry name" value="MULE"/>
    <property type="match status" value="1"/>
</dbReference>
<feature type="compositionally biased region" description="Basic and acidic residues" evidence="5">
    <location>
        <begin position="1051"/>
        <end position="1062"/>
    </location>
</feature>
<keyword evidence="8" id="KW-1185">Reference proteome</keyword>
<evidence type="ECO:0000256" key="1">
    <source>
        <dbReference type="ARBA" id="ARBA00022723"/>
    </source>
</evidence>
<feature type="region of interest" description="Disordered" evidence="5">
    <location>
        <begin position="938"/>
        <end position="970"/>
    </location>
</feature>
<protein>
    <recommendedName>
        <fullName evidence="6">SWIM-type domain-containing protein</fullName>
    </recommendedName>
</protein>
<gene>
    <name evidence="7" type="primary">LOC123412263</name>
</gene>
<feature type="domain" description="SWIM-type" evidence="6">
    <location>
        <begin position="818"/>
        <end position="854"/>
    </location>
</feature>
<dbReference type="InterPro" id="IPR006564">
    <property type="entry name" value="Znf_PMZ"/>
</dbReference>
<dbReference type="InterPro" id="IPR004330">
    <property type="entry name" value="FAR1_DNA_bnd_dom"/>
</dbReference>
<dbReference type="Pfam" id="PF03101">
    <property type="entry name" value="FAR1"/>
    <property type="match status" value="1"/>
</dbReference>
<feature type="region of interest" description="Disordered" evidence="5">
    <location>
        <begin position="150"/>
        <end position="174"/>
    </location>
</feature>
<evidence type="ECO:0000256" key="2">
    <source>
        <dbReference type="ARBA" id="ARBA00022771"/>
    </source>
</evidence>
<dbReference type="InterPro" id="IPR018289">
    <property type="entry name" value="MULE_transposase_dom"/>
</dbReference>
<reference evidence="8" key="1">
    <citation type="journal article" date="2012" name="Nature">
        <title>A physical, genetic and functional sequence assembly of the barley genome.</title>
        <authorList>
            <consortium name="The International Barley Genome Sequencing Consortium"/>
            <person name="Mayer K.F."/>
            <person name="Waugh R."/>
            <person name="Brown J.W."/>
            <person name="Schulman A."/>
            <person name="Langridge P."/>
            <person name="Platzer M."/>
            <person name="Fincher G.B."/>
            <person name="Muehlbauer G.J."/>
            <person name="Sato K."/>
            <person name="Close T.J."/>
            <person name="Wise R.P."/>
            <person name="Stein N."/>
        </authorList>
    </citation>
    <scope>NUCLEOTIDE SEQUENCE [LARGE SCALE GENOMIC DNA]</scope>
    <source>
        <strain evidence="8">cv. Morex</strain>
    </source>
</reference>
<dbReference type="PANTHER" id="PTHR47718">
    <property type="entry name" value="OS01G0519700 PROTEIN"/>
    <property type="match status" value="1"/>
</dbReference>
<dbReference type="PANTHER" id="PTHR47718:SF5">
    <property type="entry name" value="PROTEIN FAR1-RELATED SEQUENCE 8-LIKE"/>
    <property type="match status" value="1"/>
</dbReference>
<dbReference type="SMART" id="SM00575">
    <property type="entry name" value="ZnF_PMZ"/>
    <property type="match status" value="1"/>
</dbReference>
<feature type="region of interest" description="Disordered" evidence="5">
    <location>
        <begin position="1024"/>
        <end position="1110"/>
    </location>
</feature>
<evidence type="ECO:0000259" key="6">
    <source>
        <dbReference type="PROSITE" id="PS50966"/>
    </source>
</evidence>
<dbReference type="PROSITE" id="PS50966">
    <property type="entry name" value="ZF_SWIM"/>
    <property type="match status" value="1"/>
</dbReference>
<evidence type="ECO:0000313" key="8">
    <source>
        <dbReference type="Proteomes" id="UP000011116"/>
    </source>
</evidence>
<accession>A0A8I7BIF2</accession>
<dbReference type="InterPro" id="IPR007527">
    <property type="entry name" value="Znf_SWIM"/>
</dbReference>
<evidence type="ECO:0000256" key="5">
    <source>
        <dbReference type="SAM" id="MobiDB-lite"/>
    </source>
</evidence>
<name>A0A8I7BIF2_HORVV</name>
<feature type="compositionally biased region" description="Polar residues" evidence="5">
    <location>
        <begin position="1087"/>
        <end position="1110"/>
    </location>
</feature>
<dbReference type="Gramene" id="HORVU.MOREX.r3.7HG0657340.1">
    <property type="protein sequence ID" value="HORVU.MOREX.r3.7HG0657340.1"/>
    <property type="gene ID" value="HORVU.MOREX.r3.7HG0657340"/>
</dbReference>
<feature type="region of interest" description="Disordered" evidence="5">
    <location>
        <begin position="191"/>
        <end position="252"/>
    </location>
</feature>
<evidence type="ECO:0000256" key="3">
    <source>
        <dbReference type="ARBA" id="ARBA00022833"/>
    </source>
</evidence>
<keyword evidence="1" id="KW-0479">Metal-binding</keyword>
<proteinExistence type="predicted"/>
<reference evidence="7" key="2">
    <citation type="submission" date="2020-10" db="EMBL/GenBank/DDBJ databases">
        <authorList>
            <person name="Scholz U."/>
            <person name="Mascher M."/>
            <person name="Fiebig A."/>
        </authorList>
    </citation>
    <scope>NUCLEOTIDE SEQUENCE [LARGE SCALE GENOMIC DNA]</scope>
    <source>
        <strain evidence="7">cv. Morex</strain>
    </source>
</reference>
<evidence type="ECO:0000313" key="7">
    <source>
        <dbReference type="EnsemblPlants" id="HORVU.MOREX.r3.7HG0657340.1"/>
    </source>
</evidence>
<feature type="compositionally biased region" description="Basic and acidic residues" evidence="5">
    <location>
        <begin position="958"/>
        <end position="970"/>
    </location>
</feature>